<feature type="signal peptide" evidence="1">
    <location>
        <begin position="1"/>
        <end position="24"/>
    </location>
</feature>
<name>A0A327RA45_9FLAO</name>
<dbReference type="Pfam" id="PF03425">
    <property type="entry name" value="CBM_11"/>
    <property type="match status" value="1"/>
</dbReference>
<protein>
    <recommendedName>
        <fullName evidence="2">CBM11 domain-containing protein</fullName>
    </recommendedName>
</protein>
<dbReference type="GO" id="GO:0030245">
    <property type="term" value="P:cellulose catabolic process"/>
    <property type="evidence" value="ECO:0007669"/>
    <property type="project" value="InterPro"/>
</dbReference>
<dbReference type="AlphaFoldDB" id="A0A327RA45"/>
<evidence type="ECO:0000313" key="4">
    <source>
        <dbReference type="Proteomes" id="UP000249696"/>
    </source>
</evidence>
<feature type="domain" description="CBM11" evidence="2">
    <location>
        <begin position="758"/>
        <end position="842"/>
    </location>
</feature>
<gene>
    <name evidence="3" type="ORF">LV92_01596</name>
</gene>
<dbReference type="InterPro" id="IPR008979">
    <property type="entry name" value="Galactose-bd-like_sf"/>
</dbReference>
<sequence>MTNNYFFNFRSYCFMLIVLSFAFASCSPQNIVLENDHFKYVIEPNGKNLEFVDKATHNDYLDTESGSKCAYIFVDGQRHDITSLSFAKDKFKMGFGETGVDVDILVSTSNDRITLKVASVSGEIESLVFLNVPLKLEGQPYEPFAACALSMNLFTHVRQLPPLQTDLWAECYNKFGIVGAEVTLLGLPQQKVLPVIRDVISTAKNIPFSDAGGAWALMKKEGYGSYLMNFGSLTEETVDEWIETCHNLGFNQIDSHGGGSFFEFGTFELNKEKWPDGWDSFKRINELLHKAGISHIFHTYAFFIDKNSRYVTPIPNNDLGYVNTFSLLEPINETTDEIVVKEPTTNISTVTGFHTENSVTLKIGDELIEFTGVTKSAPYKFTGLKRGANGTKISSHGLNEVTYHLSERFGRFVPGPETPLFDEMAKRHAEIVNHCGFDGMYFDAIDGSAVLGGEENFWYYGTKFIFEVVKNLERPVGMEMSSMSHHWWHYRSRWQAWDRPVRGYKRFIDIHLASIKASGLFLPDEIVSYEWEHGRWPGHTPIIDKYAGVDKGQMQLPLHLGWWGNQIWGPPQVEPTFSDDIEYLGSKMIGNNAGFSQLGGVDKKTLEEIPLFKQATEIIKQYDKLRHENYFGEKVKELLRQPGKEYKLFQQGNDEWNFKPIVYDKHKVKGLDHSTASWTVINKFEAQPIKLRIEPLMSVKSYDDPSGIILTDFSKSTDFINKSNAEGITGQISAAEEKVGTGEKAAIFSAQNSGEAPQDGSYINMEKTFDPLLDLSKNQALGVWVKGDGNGQILNLSVRSPIHISHGAHGDHFIKIDFTGWKYFELVEIESSKISDYIWPDDSHFYVYDSYRHTVHFGMIERLQLWYNNVQANKKVSTELGPVKALQMIPGFVENPSITIEGETIVFPVRMESGMYLEFFSSNDCKLYGSKGELLAEVKPEGSIPTLAKGSNEISFAGKGPNEINARVQVTVISEGDPLDKN</sequence>
<evidence type="ECO:0000259" key="2">
    <source>
        <dbReference type="Pfam" id="PF03425"/>
    </source>
</evidence>
<reference evidence="3 4" key="1">
    <citation type="submission" date="2018-06" db="EMBL/GenBank/DDBJ databases">
        <title>Genomic Encyclopedia of Archaeal and Bacterial Type Strains, Phase II (KMG-II): from individual species to whole genera.</title>
        <authorList>
            <person name="Goeker M."/>
        </authorList>
    </citation>
    <scope>NUCLEOTIDE SEQUENCE [LARGE SCALE GENOMIC DNA]</scope>
    <source>
        <strain evidence="3 4">DSM 23522</strain>
    </source>
</reference>
<organism evidence="3 4">
    <name type="scientific">Arenibacter echinorum</name>
    <dbReference type="NCBI Taxonomy" id="440515"/>
    <lineage>
        <taxon>Bacteria</taxon>
        <taxon>Pseudomonadati</taxon>
        <taxon>Bacteroidota</taxon>
        <taxon>Flavobacteriia</taxon>
        <taxon>Flavobacteriales</taxon>
        <taxon>Flavobacteriaceae</taxon>
        <taxon>Arenibacter</taxon>
    </lineage>
</organism>
<evidence type="ECO:0000313" key="3">
    <source>
        <dbReference type="EMBL" id="RAJ12363.1"/>
    </source>
</evidence>
<evidence type="ECO:0000256" key="1">
    <source>
        <dbReference type="SAM" id="SignalP"/>
    </source>
</evidence>
<dbReference type="EMBL" id="QLLN01000003">
    <property type="protein sequence ID" value="RAJ12363.1"/>
    <property type="molecule type" value="Genomic_DNA"/>
</dbReference>
<dbReference type="GO" id="GO:0008810">
    <property type="term" value="F:cellulase activity"/>
    <property type="evidence" value="ECO:0007669"/>
    <property type="project" value="InterPro"/>
</dbReference>
<dbReference type="InterPro" id="IPR005087">
    <property type="entry name" value="CBM11"/>
</dbReference>
<comment type="caution">
    <text evidence="3">The sequence shown here is derived from an EMBL/GenBank/DDBJ whole genome shotgun (WGS) entry which is preliminary data.</text>
</comment>
<keyword evidence="1" id="KW-0732">Signal</keyword>
<accession>A0A327RA45</accession>
<proteinExistence type="predicted"/>
<dbReference type="Proteomes" id="UP000249696">
    <property type="component" value="Unassembled WGS sequence"/>
</dbReference>
<feature type="chain" id="PRO_5016300508" description="CBM11 domain-containing protein" evidence="1">
    <location>
        <begin position="25"/>
        <end position="982"/>
    </location>
</feature>
<dbReference type="SUPFAM" id="SSF49785">
    <property type="entry name" value="Galactose-binding domain-like"/>
    <property type="match status" value="1"/>
</dbReference>
<keyword evidence="4" id="KW-1185">Reference proteome</keyword>